<dbReference type="SMART" id="SM01167">
    <property type="entry name" value="DUF1900"/>
    <property type="match status" value="1"/>
</dbReference>
<dbReference type="Gene3D" id="2.130.10.10">
    <property type="entry name" value="YVTN repeat-like/Quinoprotein amine dehydrogenase"/>
    <property type="match status" value="1"/>
</dbReference>
<evidence type="ECO:0000313" key="3">
    <source>
        <dbReference type="WBParaSite" id="maker-unitig_34063-snap-gene-0.2-mRNA-1"/>
    </source>
</evidence>
<evidence type="ECO:0000256" key="1">
    <source>
        <dbReference type="SAM" id="MobiDB-lite"/>
    </source>
</evidence>
<dbReference type="GO" id="GO:0051015">
    <property type="term" value="F:actin filament binding"/>
    <property type="evidence" value="ECO:0007669"/>
    <property type="project" value="TreeGrafter"/>
</dbReference>
<dbReference type="PANTHER" id="PTHR10856">
    <property type="entry name" value="CORONIN"/>
    <property type="match status" value="1"/>
</dbReference>
<feature type="region of interest" description="Disordered" evidence="1">
    <location>
        <begin position="362"/>
        <end position="386"/>
    </location>
</feature>
<organism evidence="2 3">
    <name type="scientific">Macrostomum lignano</name>
    <dbReference type="NCBI Taxonomy" id="282301"/>
    <lineage>
        <taxon>Eukaryota</taxon>
        <taxon>Metazoa</taxon>
        <taxon>Spiralia</taxon>
        <taxon>Lophotrochozoa</taxon>
        <taxon>Platyhelminthes</taxon>
        <taxon>Rhabditophora</taxon>
        <taxon>Macrostomorpha</taxon>
        <taxon>Macrostomida</taxon>
        <taxon>Macrostomidae</taxon>
        <taxon>Macrostomum</taxon>
    </lineage>
</organism>
<name>A0A1I8FHF5_9PLAT</name>
<feature type="region of interest" description="Disordered" evidence="1">
    <location>
        <begin position="630"/>
        <end position="649"/>
    </location>
</feature>
<reference evidence="3" key="1">
    <citation type="submission" date="2016-11" db="UniProtKB">
        <authorList>
            <consortium name="WormBaseParasite"/>
        </authorList>
    </citation>
    <scope>IDENTIFICATION</scope>
</reference>
<accession>A0A1I8FHF5</accession>
<evidence type="ECO:0000313" key="2">
    <source>
        <dbReference type="Proteomes" id="UP000095280"/>
    </source>
</evidence>
<keyword evidence="2" id="KW-1185">Reference proteome</keyword>
<feature type="region of interest" description="Disordered" evidence="1">
    <location>
        <begin position="419"/>
        <end position="442"/>
    </location>
</feature>
<feature type="compositionally biased region" description="Basic residues" evidence="1">
    <location>
        <begin position="372"/>
        <end position="383"/>
    </location>
</feature>
<dbReference type="Proteomes" id="UP000095280">
    <property type="component" value="Unplaced"/>
</dbReference>
<dbReference type="GO" id="GO:0007015">
    <property type="term" value="P:actin filament organization"/>
    <property type="evidence" value="ECO:0007669"/>
    <property type="project" value="TreeGrafter"/>
</dbReference>
<dbReference type="InterPro" id="IPR015943">
    <property type="entry name" value="WD40/YVTN_repeat-like_dom_sf"/>
</dbReference>
<proteinExistence type="predicted"/>
<protein>
    <submittedName>
        <fullName evidence="3">Ig-like domain-containing protein</fullName>
    </submittedName>
</protein>
<dbReference type="InterPro" id="IPR015505">
    <property type="entry name" value="Coronin"/>
</dbReference>
<dbReference type="WBParaSite" id="maker-unitig_34063-snap-gene-0.2-mRNA-1">
    <property type="protein sequence ID" value="maker-unitig_34063-snap-gene-0.2-mRNA-1"/>
    <property type="gene ID" value="maker-unitig_34063-snap-gene-0.2"/>
</dbReference>
<dbReference type="AlphaFoldDB" id="A0A1I8FHF5"/>
<dbReference type="PANTHER" id="PTHR10856:SF0">
    <property type="entry name" value="CORONIN"/>
    <property type="match status" value="1"/>
</dbReference>
<sequence>HSISSNHRSRVFSTFKNSGTCTPKPQNEIVAMTTFESLSTNSGATAQTALCAVNPPLSGHHYGRCRGGSFLCCRWTVLAGLTATATSGRPTEPVLDIQCASEDCTAKALADWPGSVERRSPLISATGAGGAQQAGADTDWLLVWNADRQLVMREIAFPDAVLSCSFSWTARQIRLRLSRPSGSAVDAPHCRVMTACISDDASYETKTYSYLSILWLQKRTALNRTTAGVPHALRGKPVQVVCLRDGRRCSAPDSPTPGGRQLALWDGDSLASSIGGAIWTTSAVAAGDCAVRYYELTDESPHLHYLGVYRGAEPCAGVGAMPKRGLRSWRLRNWRLYLGKRQAKAICQPISFHRAAPVRTVPARPVPGHARPGQRHRRRGLAGRRREQPLLMPARMHRSRPTCRRLAEVLTAPGSAVRTELTPGRHCAPPGRRTGADLREPRSPAWRTAAAAAAAGKPAHTPTTDKMDKMVETMRKTGSFESDDFLDCRELRPSGSNWLWCRRSRFNSRESQCRQSRTAHHVLQVLDVSSSDRRREADFAQSASRDTHRGESFQAAADELLCGLARWPNEVGAARHALGEVPQGLTDDAGTAAASRSAPDLSEAEISLKGRQFHAGTWRVVADSGHQIRAGSAAPPEYNGLVTRIQQSN</sequence>